<evidence type="ECO:0000259" key="6">
    <source>
        <dbReference type="Pfam" id="PF08281"/>
    </source>
</evidence>
<gene>
    <name evidence="7" type="ordered locus">Bpet4455</name>
</gene>
<dbReference type="SUPFAM" id="SSF88946">
    <property type="entry name" value="Sigma2 domain of RNA polymerase sigma factors"/>
    <property type="match status" value="1"/>
</dbReference>
<evidence type="ECO:0000256" key="2">
    <source>
        <dbReference type="ARBA" id="ARBA00023015"/>
    </source>
</evidence>
<reference evidence="7 8" key="1">
    <citation type="journal article" date="2008" name="BMC Genomics">
        <title>The missing link: Bordetella petrii is endowed with both the metabolic versatility of environmental bacteria and virulence traits of pathogenic Bordetellae.</title>
        <authorList>
            <person name="Gross R."/>
            <person name="Guzman C.A."/>
            <person name="Sebaihia M."/>
            <person name="Martins Dos Santos V.A."/>
            <person name="Pieper D.H."/>
            <person name="Koebnik R."/>
            <person name="Lechner M."/>
            <person name="Bartels D."/>
            <person name="Buhrmester J."/>
            <person name="Choudhuri J.V."/>
            <person name="Ebensen T."/>
            <person name="Gaigalat L."/>
            <person name="Herrmann S."/>
            <person name="Khachane A.N."/>
            <person name="Larisch C."/>
            <person name="Link S."/>
            <person name="Linke B."/>
            <person name="Meyer F."/>
            <person name="Mormann S."/>
            <person name="Nakunst D."/>
            <person name="Rueckert C."/>
            <person name="Schneiker-Bekel S."/>
            <person name="Schulze K."/>
            <person name="Vorhoelter F.J."/>
            <person name="Yevsa T."/>
            <person name="Engle J.T."/>
            <person name="Goldman W.E."/>
            <person name="Puehler A."/>
            <person name="Goebel U.B."/>
            <person name="Goesmann A."/>
            <person name="Bloecker H."/>
            <person name="Kaiser O."/>
            <person name="Martinez-Arias R."/>
        </authorList>
    </citation>
    <scope>NUCLEOTIDE SEQUENCE [LARGE SCALE GENOMIC DNA]</scope>
    <source>
        <strain evidence="8">ATCC BAA-461 / DSM 12804 / CCUG 43448 / CIP 107267 / Se-1111R</strain>
    </source>
</reference>
<dbReference type="InterPro" id="IPR013325">
    <property type="entry name" value="RNA_pol_sigma_r2"/>
</dbReference>
<protein>
    <submittedName>
        <fullName evidence="7">RNA polymerase sigma factor</fullName>
    </submittedName>
</protein>
<dbReference type="NCBIfam" id="TIGR02937">
    <property type="entry name" value="sigma70-ECF"/>
    <property type="match status" value="1"/>
</dbReference>
<dbReference type="InterPro" id="IPR013324">
    <property type="entry name" value="RNA_pol_sigma_r3/r4-like"/>
</dbReference>
<accession>A9IDD4</accession>
<dbReference type="InterPro" id="IPR036388">
    <property type="entry name" value="WH-like_DNA-bd_sf"/>
</dbReference>
<keyword evidence="2" id="KW-0805">Transcription regulation</keyword>
<dbReference type="PANTHER" id="PTHR43133">
    <property type="entry name" value="RNA POLYMERASE ECF-TYPE SIGMA FACTO"/>
    <property type="match status" value="1"/>
</dbReference>
<dbReference type="AlphaFoldDB" id="A9IDD4"/>
<feature type="domain" description="RNA polymerase sigma factor 70 region 4 type 2" evidence="6">
    <location>
        <begin position="130"/>
        <end position="182"/>
    </location>
</feature>
<dbReference type="STRING" id="94624.Bpet4455"/>
<dbReference type="Proteomes" id="UP000001225">
    <property type="component" value="Chromosome"/>
</dbReference>
<dbReference type="Pfam" id="PF08281">
    <property type="entry name" value="Sigma70_r4_2"/>
    <property type="match status" value="1"/>
</dbReference>
<feature type="domain" description="RNA polymerase sigma-70 region 2" evidence="5">
    <location>
        <begin position="31"/>
        <end position="98"/>
    </location>
</feature>
<comment type="similarity">
    <text evidence="1">Belongs to the sigma-70 factor family. ECF subfamily.</text>
</comment>
<dbReference type="InterPro" id="IPR013249">
    <property type="entry name" value="RNA_pol_sigma70_r4_t2"/>
</dbReference>
<evidence type="ECO:0000313" key="7">
    <source>
        <dbReference type="EMBL" id="CAP44806.1"/>
    </source>
</evidence>
<keyword evidence="4" id="KW-0804">Transcription</keyword>
<evidence type="ECO:0000256" key="4">
    <source>
        <dbReference type="ARBA" id="ARBA00023163"/>
    </source>
</evidence>
<dbReference type="SUPFAM" id="SSF88659">
    <property type="entry name" value="Sigma3 and sigma4 domains of RNA polymerase sigma factors"/>
    <property type="match status" value="1"/>
</dbReference>
<proteinExistence type="inferred from homology"/>
<dbReference type="Pfam" id="PF04542">
    <property type="entry name" value="Sigma70_r2"/>
    <property type="match status" value="1"/>
</dbReference>
<dbReference type="PANTHER" id="PTHR43133:SF63">
    <property type="entry name" value="RNA POLYMERASE SIGMA FACTOR FECI-RELATED"/>
    <property type="match status" value="1"/>
</dbReference>
<evidence type="ECO:0000256" key="3">
    <source>
        <dbReference type="ARBA" id="ARBA00023082"/>
    </source>
</evidence>
<dbReference type="Gene3D" id="1.10.1740.10">
    <property type="match status" value="1"/>
</dbReference>
<dbReference type="InterPro" id="IPR007627">
    <property type="entry name" value="RNA_pol_sigma70_r2"/>
</dbReference>
<keyword evidence="8" id="KW-1185">Reference proteome</keyword>
<dbReference type="GO" id="GO:0006352">
    <property type="term" value="P:DNA-templated transcription initiation"/>
    <property type="evidence" value="ECO:0007669"/>
    <property type="project" value="InterPro"/>
</dbReference>
<dbReference type="EMBL" id="AM902716">
    <property type="protein sequence ID" value="CAP44806.1"/>
    <property type="molecule type" value="Genomic_DNA"/>
</dbReference>
<evidence type="ECO:0000256" key="1">
    <source>
        <dbReference type="ARBA" id="ARBA00010641"/>
    </source>
</evidence>
<organism evidence="7 8">
    <name type="scientific">Bordetella petrii (strain ATCC BAA-461 / DSM 12804 / CCUG 43448 / CIP 107267 / Se-1111R)</name>
    <dbReference type="NCBI Taxonomy" id="340100"/>
    <lineage>
        <taxon>Bacteria</taxon>
        <taxon>Pseudomonadati</taxon>
        <taxon>Pseudomonadota</taxon>
        <taxon>Betaproteobacteria</taxon>
        <taxon>Burkholderiales</taxon>
        <taxon>Alcaligenaceae</taxon>
        <taxon>Bordetella</taxon>
    </lineage>
</organism>
<dbReference type="InterPro" id="IPR039425">
    <property type="entry name" value="RNA_pol_sigma-70-like"/>
</dbReference>
<sequence length="200" mass="21695">MCPTLLKTPQRVSIVTAAPPFSLSSPPIDTLYADHHAWLRAWLQRRLGNAADAADLAHEAFLRLILKPASRGFGSPLEARAYLRAMAQGMCINLWRRREIEQAWLDTLAAQPPAYAPSAERQAMVLEALQEIAELLHSLPGKAAQAFLMSAVCGMTAADVGGELGVSSRMVRKYVAQAMLRCMQAQAGQTAAALRHAPPL</sequence>
<dbReference type="InterPro" id="IPR014284">
    <property type="entry name" value="RNA_pol_sigma-70_dom"/>
</dbReference>
<evidence type="ECO:0000259" key="5">
    <source>
        <dbReference type="Pfam" id="PF04542"/>
    </source>
</evidence>
<name>A9IDD4_BORPD</name>
<dbReference type="KEGG" id="bpt:Bpet4455"/>
<dbReference type="GO" id="GO:0016987">
    <property type="term" value="F:sigma factor activity"/>
    <property type="evidence" value="ECO:0007669"/>
    <property type="project" value="UniProtKB-KW"/>
</dbReference>
<dbReference type="GO" id="GO:0003677">
    <property type="term" value="F:DNA binding"/>
    <property type="evidence" value="ECO:0007669"/>
    <property type="project" value="InterPro"/>
</dbReference>
<evidence type="ECO:0000313" key="8">
    <source>
        <dbReference type="Proteomes" id="UP000001225"/>
    </source>
</evidence>
<keyword evidence="3" id="KW-0731">Sigma factor</keyword>
<dbReference type="eggNOG" id="COG1595">
    <property type="taxonomic scope" value="Bacteria"/>
</dbReference>
<dbReference type="Gene3D" id="1.10.10.10">
    <property type="entry name" value="Winged helix-like DNA-binding domain superfamily/Winged helix DNA-binding domain"/>
    <property type="match status" value="1"/>
</dbReference>